<keyword evidence="3 7" id="KW-0732">Signal</keyword>
<evidence type="ECO:0000313" key="10">
    <source>
        <dbReference type="Proteomes" id="UP000315440"/>
    </source>
</evidence>
<dbReference type="PANTHER" id="PTHR12815">
    <property type="entry name" value="SORTING AND ASSEMBLY MACHINERY SAMM50 PROTEIN FAMILY MEMBER"/>
    <property type="match status" value="1"/>
</dbReference>
<keyword evidence="2" id="KW-0812">Transmembrane</keyword>
<dbReference type="Pfam" id="PF01103">
    <property type="entry name" value="Omp85"/>
    <property type="match status" value="1"/>
</dbReference>
<dbReference type="InterPro" id="IPR000184">
    <property type="entry name" value="Bac_surfAg_D15"/>
</dbReference>
<dbReference type="Gene3D" id="2.40.160.50">
    <property type="entry name" value="membrane protein fhac: a member of the omp85/tpsb transporter family"/>
    <property type="match status" value="1"/>
</dbReference>
<keyword evidence="10" id="KW-1185">Reference proteome</keyword>
<dbReference type="InterPro" id="IPR039910">
    <property type="entry name" value="D15-like"/>
</dbReference>
<evidence type="ECO:0000256" key="6">
    <source>
        <dbReference type="SAM" id="MobiDB-lite"/>
    </source>
</evidence>
<evidence type="ECO:0000256" key="1">
    <source>
        <dbReference type="ARBA" id="ARBA00004370"/>
    </source>
</evidence>
<feature type="compositionally biased region" description="Polar residues" evidence="6">
    <location>
        <begin position="597"/>
        <end position="615"/>
    </location>
</feature>
<evidence type="ECO:0000256" key="4">
    <source>
        <dbReference type="ARBA" id="ARBA00023136"/>
    </source>
</evidence>
<evidence type="ECO:0000256" key="7">
    <source>
        <dbReference type="SAM" id="SignalP"/>
    </source>
</evidence>
<evidence type="ECO:0000256" key="5">
    <source>
        <dbReference type="ARBA" id="ARBA00023237"/>
    </source>
</evidence>
<dbReference type="OrthoDB" id="231360at2"/>
<protein>
    <submittedName>
        <fullName evidence="9">Outer membrane protein assembly factor BamA</fullName>
    </submittedName>
</protein>
<evidence type="ECO:0000256" key="3">
    <source>
        <dbReference type="ARBA" id="ARBA00022729"/>
    </source>
</evidence>
<organism evidence="9 10">
    <name type="scientific">Pseudobythopirellula maris</name>
    <dbReference type="NCBI Taxonomy" id="2527991"/>
    <lineage>
        <taxon>Bacteria</taxon>
        <taxon>Pseudomonadati</taxon>
        <taxon>Planctomycetota</taxon>
        <taxon>Planctomycetia</taxon>
        <taxon>Pirellulales</taxon>
        <taxon>Lacipirellulaceae</taxon>
        <taxon>Pseudobythopirellula</taxon>
    </lineage>
</organism>
<feature type="signal peptide" evidence="7">
    <location>
        <begin position="1"/>
        <end position="27"/>
    </location>
</feature>
<feature type="region of interest" description="Disordered" evidence="6">
    <location>
        <begin position="531"/>
        <end position="622"/>
    </location>
</feature>
<dbReference type="InterPro" id="IPR010827">
    <property type="entry name" value="BamA/TamA_POTRA"/>
</dbReference>
<dbReference type="Proteomes" id="UP000315440">
    <property type="component" value="Unassembled WGS sequence"/>
</dbReference>
<dbReference type="EMBL" id="SJPQ01000002">
    <property type="protein sequence ID" value="TWT88402.1"/>
    <property type="molecule type" value="Genomic_DNA"/>
</dbReference>
<dbReference type="GO" id="GO:0019867">
    <property type="term" value="C:outer membrane"/>
    <property type="evidence" value="ECO:0007669"/>
    <property type="project" value="InterPro"/>
</dbReference>
<feature type="chain" id="PRO_5022902478" evidence="7">
    <location>
        <begin position="28"/>
        <end position="1012"/>
    </location>
</feature>
<dbReference type="RefSeq" id="WP_146399435.1">
    <property type="nucleotide sequence ID" value="NZ_SJPQ01000002.1"/>
</dbReference>
<dbReference type="Pfam" id="PF07244">
    <property type="entry name" value="POTRA"/>
    <property type="match status" value="4"/>
</dbReference>
<gene>
    <name evidence="9" type="primary">bamA</name>
    <name evidence="9" type="ORF">Mal64_18830</name>
</gene>
<proteinExistence type="predicted"/>
<dbReference type="PANTHER" id="PTHR12815:SF47">
    <property type="entry name" value="TRANSLOCATION AND ASSEMBLY MODULE SUBUNIT TAMA"/>
    <property type="match status" value="1"/>
</dbReference>
<evidence type="ECO:0000256" key="2">
    <source>
        <dbReference type="ARBA" id="ARBA00022692"/>
    </source>
</evidence>
<accession>A0A5C5ZLS5</accession>
<name>A0A5C5ZLS5_9BACT</name>
<keyword evidence="5" id="KW-0998">Cell outer membrane</keyword>
<reference evidence="9 10" key="1">
    <citation type="submission" date="2019-02" db="EMBL/GenBank/DDBJ databases">
        <title>Deep-cultivation of Planctomycetes and their phenomic and genomic characterization uncovers novel biology.</title>
        <authorList>
            <person name="Wiegand S."/>
            <person name="Jogler M."/>
            <person name="Boedeker C."/>
            <person name="Pinto D."/>
            <person name="Vollmers J."/>
            <person name="Rivas-Marin E."/>
            <person name="Kohn T."/>
            <person name="Peeters S.H."/>
            <person name="Heuer A."/>
            <person name="Rast P."/>
            <person name="Oberbeckmann S."/>
            <person name="Bunk B."/>
            <person name="Jeske O."/>
            <person name="Meyerdierks A."/>
            <person name="Storesund J.E."/>
            <person name="Kallscheuer N."/>
            <person name="Luecker S."/>
            <person name="Lage O.M."/>
            <person name="Pohl T."/>
            <person name="Merkel B.J."/>
            <person name="Hornburger P."/>
            <person name="Mueller R.-W."/>
            <person name="Bruemmer F."/>
            <person name="Labrenz M."/>
            <person name="Spormann A.M."/>
            <person name="Op Den Camp H."/>
            <person name="Overmann J."/>
            <person name="Amann R."/>
            <person name="Jetten M.S.M."/>
            <person name="Mascher T."/>
            <person name="Medema M.H."/>
            <person name="Devos D.P."/>
            <person name="Kaster A.-K."/>
            <person name="Ovreas L."/>
            <person name="Rohde M."/>
            <person name="Galperin M.Y."/>
            <person name="Jogler C."/>
        </authorList>
    </citation>
    <scope>NUCLEOTIDE SEQUENCE [LARGE SCALE GENOMIC DNA]</scope>
    <source>
        <strain evidence="9 10">Mal64</strain>
    </source>
</reference>
<dbReference type="InterPro" id="IPR034746">
    <property type="entry name" value="POTRA"/>
</dbReference>
<feature type="compositionally biased region" description="Pro residues" evidence="6">
    <location>
        <begin position="556"/>
        <end position="573"/>
    </location>
</feature>
<evidence type="ECO:0000259" key="8">
    <source>
        <dbReference type="PROSITE" id="PS51779"/>
    </source>
</evidence>
<feature type="domain" description="POTRA" evidence="8">
    <location>
        <begin position="305"/>
        <end position="383"/>
    </location>
</feature>
<evidence type="ECO:0000313" key="9">
    <source>
        <dbReference type="EMBL" id="TWT88402.1"/>
    </source>
</evidence>
<comment type="subcellular location">
    <subcellularLocation>
        <location evidence="1">Membrane</location>
    </subcellularLocation>
</comment>
<comment type="caution">
    <text evidence="9">The sequence shown here is derived from an EMBL/GenBank/DDBJ whole genome shotgun (WGS) entry which is preliminary data.</text>
</comment>
<keyword evidence="4" id="KW-0472">Membrane</keyword>
<sequence length="1012" mass="110416" precursor="true">MPSLPLVRSPLPRSLAAAFAVVLTVSAACGQGFSTPGGAPDPSVGAPPGPKKSVAAGAGLSAFATNELVTEIRVEGNRTVPASRITAQMQTRVGRPFDPKALQADVRKLGQLPYFAGVRPLTERTAEGRVVILRVAERATIRYVEYLGNERIKAKKLARETGVEVGGAVDPYAVEEGRRKLLELYKSNGFGRAEVTIAEGSKPDDRGVVYVIHEGDKQRIWSVEFEGNEFASDGQLKTKVKAKPGFAHLMGGKFNQDQLDDDRNRIIAYYRKFGFFRATVGRTIEFGESGEWATITYVINEGPRYQVRNVSLVGNEKFADESLLSGATLPAGEPFEQDKMNADVNWLKDLYGSKGYVFADVKAEPVFLEEPGKIDLVYRIEEGERFRVGKIIVNIGGENPHTRIQTALNRFSIRPGDVVDTRELRATERRISSSSLFNTNPQAGATPRITYQLPELTEQQLADESASASGSAKRHTTYQGWTSVYGQDGGVTSTPVVGGQGGVVQAGGPGAATTGAAQPVQQVQYQGQTYPTPAAQNVPTLPGSPAPYQPGTRDPVLPPQPVRQESPFPPSTPYPAQTAAPAPDFPPYQAAPEAAYNPTTPYSHTAQSAYSQGSSYPARGYQGPAPTYGGALGSPFLPGPVYAPTPVPPPNDPAVDLYVNLEETQTGRFMLGVGVNSDAGVVGQILLDERNFDWRRPPTSFQDIYDGTAFRGGGQRFRLEAAPGTQVQRYVASWQEPYLWDTPISLSLSGNYYDRRYDDWDEQRLGGRIGLGYQWTDNDLAASLTYRGENVNIHDISTLPGVLPQYDEMVGDNALHGFGMKIINDTRDNPFLATSGHYAALTLEAVTGSFDYPRAEVDLREYFLIRERPDHTGRHVLVWQTRLGFTGSNTPSYDRFYAGGFSTMRGFDFRGASPTKNDGTNEVGGDFMWLNTLEYMFPLTADDMINGVVFCDYGTVNESVELDNFRIAPGVGLRLTIPAMGPAPIALDFAFPVESSRFDDEQTFTFNVGFMR</sequence>
<dbReference type="AlphaFoldDB" id="A0A5C5ZLS5"/>
<dbReference type="PROSITE" id="PS51779">
    <property type="entry name" value="POTRA"/>
    <property type="match status" value="1"/>
</dbReference>
<dbReference type="Gene3D" id="3.10.20.310">
    <property type="entry name" value="membrane protein fhac"/>
    <property type="match status" value="5"/>
</dbReference>